<organism evidence="1 2">
    <name type="scientific">Ramlibacter aurantiacus</name>
    <dbReference type="NCBI Taxonomy" id="2801330"/>
    <lineage>
        <taxon>Bacteria</taxon>
        <taxon>Pseudomonadati</taxon>
        <taxon>Pseudomonadota</taxon>
        <taxon>Betaproteobacteria</taxon>
        <taxon>Burkholderiales</taxon>
        <taxon>Comamonadaceae</taxon>
        <taxon>Ramlibacter</taxon>
    </lineage>
</organism>
<dbReference type="RefSeq" id="WP_201681970.1">
    <property type="nucleotide sequence ID" value="NZ_JAEQNA010000001.1"/>
</dbReference>
<evidence type="ECO:0000313" key="1">
    <source>
        <dbReference type="EMBL" id="MBL0418897.1"/>
    </source>
</evidence>
<name>A0A937D335_9BURK</name>
<dbReference type="Gene3D" id="3.10.129.10">
    <property type="entry name" value="Hotdog Thioesterase"/>
    <property type="match status" value="1"/>
</dbReference>
<comment type="caution">
    <text evidence="1">The sequence shown here is derived from an EMBL/GenBank/DDBJ whole genome shotgun (WGS) entry which is preliminary data.</text>
</comment>
<accession>A0A937D335</accession>
<evidence type="ECO:0000313" key="2">
    <source>
        <dbReference type="Proteomes" id="UP000613011"/>
    </source>
</evidence>
<dbReference type="InterPro" id="IPR016776">
    <property type="entry name" value="ApeP-like_dehydratase"/>
</dbReference>
<reference evidence="1" key="1">
    <citation type="submission" date="2021-01" db="EMBL/GenBank/DDBJ databases">
        <title>Ramlibacter sp. strain AW1 16S ribosomal RNA gene Genome sequencing and assembly.</title>
        <authorList>
            <person name="Kang M."/>
        </authorList>
    </citation>
    <scope>NUCLEOTIDE SEQUENCE</scope>
    <source>
        <strain evidence="1">AW1</strain>
    </source>
</reference>
<dbReference type="InterPro" id="IPR029069">
    <property type="entry name" value="HotDog_dom_sf"/>
</dbReference>
<protein>
    <submittedName>
        <fullName evidence="1">Hydroxymyristoyl-ACP dehydratase</fullName>
    </submittedName>
</protein>
<dbReference type="EMBL" id="JAEQNA010000001">
    <property type="protein sequence ID" value="MBL0418897.1"/>
    <property type="molecule type" value="Genomic_DNA"/>
</dbReference>
<gene>
    <name evidence="1" type="ORF">JI739_00925</name>
</gene>
<sequence length="147" mass="15560">MTLGHDDIAALIPHSGRMCLLESVLGWDDAGIRCLARSHTDPDNPLRSRSGLLATAGIEYAAQAAAVHGGLRARASGRSAAPGFLASARGVRLHRLRLDDLPGELSVQAEHLAGTAEQLLYTFELRHDGQPVLDGRLAVVLNMALPA</sequence>
<dbReference type="AlphaFoldDB" id="A0A937D335"/>
<dbReference type="Proteomes" id="UP000613011">
    <property type="component" value="Unassembled WGS sequence"/>
</dbReference>
<dbReference type="SUPFAM" id="SSF54637">
    <property type="entry name" value="Thioesterase/thiol ester dehydrase-isomerase"/>
    <property type="match status" value="1"/>
</dbReference>
<keyword evidence="2" id="KW-1185">Reference proteome</keyword>
<dbReference type="Pfam" id="PF22817">
    <property type="entry name" value="ApeP-like"/>
    <property type="match status" value="1"/>
</dbReference>
<proteinExistence type="predicted"/>